<evidence type="ECO:0000256" key="1">
    <source>
        <dbReference type="SAM" id="MobiDB-lite"/>
    </source>
</evidence>
<feature type="signal peptide" evidence="2">
    <location>
        <begin position="1"/>
        <end position="21"/>
    </location>
</feature>
<dbReference type="KEGG" id="frf:LO80_04280"/>
<feature type="compositionally biased region" description="Basic and acidic residues" evidence="1">
    <location>
        <begin position="59"/>
        <end position="72"/>
    </location>
</feature>
<organism evidence="3 4">
    <name type="scientific">Candidatus Francisella endociliophora</name>
    <dbReference type="NCBI Taxonomy" id="653937"/>
    <lineage>
        <taxon>Bacteria</taxon>
        <taxon>Pseudomonadati</taxon>
        <taxon>Pseudomonadota</taxon>
        <taxon>Gammaproteobacteria</taxon>
        <taxon>Thiotrichales</taxon>
        <taxon>Francisellaceae</taxon>
        <taxon>Francisella</taxon>
    </lineage>
</organism>
<dbReference type="Proteomes" id="UP000029672">
    <property type="component" value="Chromosome"/>
</dbReference>
<gene>
    <name evidence="3" type="ORF">LO80_04280</name>
</gene>
<dbReference type="EMBL" id="CP009574">
    <property type="protein sequence ID" value="AIT09261.1"/>
    <property type="molecule type" value="Genomic_DNA"/>
</dbReference>
<keyword evidence="4" id="KW-1185">Reference proteome</keyword>
<accession>A0A097ENW8</accession>
<protein>
    <submittedName>
        <fullName evidence="3">Uncharacterized protein</fullName>
    </submittedName>
</protein>
<dbReference type="STRING" id="1547445.LO80_04280"/>
<evidence type="ECO:0000313" key="3">
    <source>
        <dbReference type="EMBL" id="AIT09261.1"/>
    </source>
</evidence>
<reference evidence="3 4" key="1">
    <citation type="submission" date="2014-10" db="EMBL/GenBank/DDBJ databases">
        <title>Whole genome sequence of Francisella endociliophora strain FSC1006, isolated from a laboratory culture of the marine ciliate Euplotes raikovi.</title>
        <authorList>
            <person name="Granberg M."/>
            <person name="Backman S."/>
            <person name="Lundmark E."/>
            <person name="Nilsson E."/>
            <person name="Karlsson E."/>
            <person name="Thelaus J."/>
            <person name="Ohrman C."/>
            <person name="Larkeryd A."/>
            <person name="Stenberg P."/>
        </authorList>
    </citation>
    <scope>NUCLEOTIDE SEQUENCE [LARGE SCALE GENOMIC DNA]</scope>
    <source>
        <strain evidence="3 4">FSC1006</strain>
    </source>
</reference>
<dbReference type="AlphaFoldDB" id="A0A097ENW8"/>
<dbReference type="OrthoDB" id="5604059at2"/>
<feature type="chain" id="PRO_5001930040" evidence="2">
    <location>
        <begin position="22"/>
        <end position="291"/>
    </location>
</feature>
<feature type="compositionally biased region" description="Polar residues" evidence="1">
    <location>
        <begin position="48"/>
        <end position="57"/>
    </location>
</feature>
<evidence type="ECO:0000256" key="2">
    <source>
        <dbReference type="SAM" id="SignalP"/>
    </source>
</evidence>
<dbReference type="RefSeq" id="WP_040008859.1">
    <property type="nucleotide sequence ID" value="NZ_CP009574.1"/>
</dbReference>
<keyword evidence="2" id="KW-0732">Signal</keyword>
<proteinExistence type="predicted"/>
<name>A0A097ENW8_9GAMM</name>
<evidence type="ECO:0000313" key="4">
    <source>
        <dbReference type="Proteomes" id="UP000029672"/>
    </source>
</evidence>
<dbReference type="HOGENOM" id="CLU_968925_0_0_6"/>
<feature type="region of interest" description="Disordered" evidence="1">
    <location>
        <begin position="48"/>
        <end position="86"/>
    </location>
</feature>
<sequence length="291" mass="33540">MRKKVLFSFVIFFIVLNSVVADTRTVVDNQNIHADSSNPLREYAKKTVSNNDSALKTTKTKDELDLPSDSKLDNAPSAGDYGTNLSSLVDTSDDSYEKLLAHAEEILGDDVHSETRKKIDLLTSDLEEKIAKENQSKQHESMKKTSEKANQIIKDEHDIKNDFKKPHDYYQGKSAKDYIDQDVKNYNDAYEIENYHDLLENIKDPEQIEKTFDEIDDDDNKYQYKLKDGYPIEQITTVGLLEGQEKRLKKCLIMKTYGGGTWRTYCQPLKKPTQCPSYDWDQLDTMAIMYC</sequence>